<dbReference type="Proteomes" id="UP000217257">
    <property type="component" value="Chromosome"/>
</dbReference>
<dbReference type="NCBIfam" id="NF041770">
    <property type="entry name" value="CFI_box_CTERM"/>
    <property type="match status" value="1"/>
</dbReference>
<evidence type="ECO:0000313" key="2">
    <source>
        <dbReference type="Proteomes" id="UP000217257"/>
    </source>
</evidence>
<name>A0A250JEA0_9BACT</name>
<gene>
    <name evidence="1" type="ORF">CYFUS_007712</name>
</gene>
<reference evidence="1 2" key="1">
    <citation type="submission" date="2017-06" db="EMBL/GenBank/DDBJ databases">
        <title>Sequencing and comparative analysis of myxobacterial genomes.</title>
        <authorList>
            <person name="Rupp O."/>
            <person name="Goesmann A."/>
            <person name="Sogaard-Andersen L."/>
        </authorList>
    </citation>
    <scope>NUCLEOTIDE SEQUENCE [LARGE SCALE GENOMIC DNA]</scope>
    <source>
        <strain evidence="1 2">DSM 52655</strain>
    </source>
</reference>
<protein>
    <submittedName>
        <fullName evidence="1">Uncharacterized protein</fullName>
    </submittedName>
</protein>
<dbReference type="AlphaFoldDB" id="A0A250JEA0"/>
<proteinExistence type="predicted"/>
<dbReference type="InterPro" id="IPR049886">
    <property type="entry name" value="CFI_box_CTERM_dom"/>
</dbReference>
<dbReference type="KEGG" id="cfus:CYFUS_007712"/>
<organism evidence="1 2">
    <name type="scientific">Cystobacter fuscus</name>
    <dbReference type="NCBI Taxonomy" id="43"/>
    <lineage>
        <taxon>Bacteria</taxon>
        <taxon>Pseudomonadati</taxon>
        <taxon>Myxococcota</taxon>
        <taxon>Myxococcia</taxon>
        <taxon>Myxococcales</taxon>
        <taxon>Cystobacterineae</taxon>
        <taxon>Archangiaceae</taxon>
        <taxon>Cystobacter</taxon>
    </lineage>
</organism>
<sequence>MCAALQPEEFFQAARKRAEAMSLPRAHEAREPLRAQALALFARIPEPPVYHRAEDPARKAAEELLPELEQVLALGLAVRRDAGPAEATDRLVEALRAHGEALCHTVDGRLSQAEEAWRRAVELERVAHPTRSLGTREQAVGPVYDRSTGASRYDPRVEPVAQVWLACPNMGCKRINEYGYVPGPGIHAYVCSACQVPFRAYFGELSSVEIETKPSSKRFLFTVDEVRGAGSSRIEFEEASGDDFPSTRGDLLVFLYTEARELKAVMNQTNKRLMWISPASSCFVVTAAFGEGAPELVTFRAFRDEVLRRHAWGRGFIRVYYRHGPGLARWVVGRPRVRREVRRVLTQVHRVLLKTKRESRT</sequence>
<dbReference type="EMBL" id="CP022098">
    <property type="protein sequence ID" value="ATB42234.1"/>
    <property type="molecule type" value="Genomic_DNA"/>
</dbReference>
<accession>A0A250JEA0</accession>
<evidence type="ECO:0000313" key="1">
    <source>
        <dbReference type="EMBL" id="ATB42234.1"/>
    </source>
</evidence>